<name>Q024R6_SOLUE</name>
<dbReference type="GO" id="GO:0006310">
    <property type="term" value="P:DNA recombination"/>
    <property type="evidence" value="ECO:0007669"/>
    <property type="project" value="UniProtKB-KW"/>
</dbReference>
<reference evidence="5" key="1">
    <citation type="submission" date="2006-10" db="EMBL/GenBank/DDBJ databases">
        <title>Complete sequence of Solibacter usitatus Ellin6076.</title>
        <authorList>
            <consortium name="US DOE Joint Genome Institute"/>
            <person name="Copeland A."/>
            <person name="Lucas S."/>
            <person name="Lapidus A."/>
            <person name="Barry K."/>
            <person name="Detter J.C."/>
            <person name="Glavina del Rio T."/>
            <person name="Hammon N."/>
            <person name="Israni S."/>
            <person name="Dalin E."/>
            <person name="Tice H."/>
            <person name="Pitluck S."/>
            <person name="Thompson L.S."/>
            <person name="Brettin T."/>
            <person name="Bruce D."/>
            <person name="Han C."/>
            <person name="Tapia R."/>
            <person name="Gilna P."/>
            <person name="Schmutz J."/>
            <person name="Larimer F."/>
            <person name="Land M."/>
            <person name="Hauser L."/>
            <person name="Kyrpides N."/>
            <person name="Mikhailova N."/>
            <person name="Janssen P.H."/>
            <person name="Kuske C.R."/>
            <person name="Richardson P."/>
        </authorList>
    </citation>
    <scope>NUCLEOTIDE SEQUENCE</scope>
    <source>
        <strain evidence="5">Ellin6076</strain>
    </source>
</reference>
<gene>
    <name evidence="5" type="ordered locus">Acid_2521</name>
</gene>
<accession>Q024R6</accession>
<dbReference type="STRING" id="234267.Acid_2521"/>
<feature type="domain" description="Tyr recombinase" evidence="4">
    <location>
        <begin position="234"/>
        <end position="435"/>
    </location>
</feature>
<dbReference type="PANTHER" id="PTHR30349">
    <property type="entry name" value="PHAGE INTEGRASE-RELATED"/>
    <property type="match status" value="1"/>
</dbReference>
<dbReference type="InterPro" id="IPR013762">
    <property type="entry name" value="Integrase-like_cat_sf"/>
</dbReference>
<dbReference type="InterPro" id="IPR011010">
    <property type="entry name" value="DNA_brk_join_enz"/>
</dbReference>
<dbReference type="InterPro" id="IPR050090">
    <property type="entry name" value="Tyrosine_recombinase_XerCD"/>
</dbReference>
<comment type="similarity">
    <text evidence="1">Belongs to the 'phage' integrase family.</text>
</comment>
<evidence type="ECO:0000256" key="3">
    <source>
        <dbReference type="ARBA" id="ARBA00023172"/>
    </source>
</evidence>
<evidence type="ECO:0000256" key="2">
    <source>
        <dbReference type="ARBA" id="ARBA00023125"/>
    </source>
</evidence>
<keyword evidence="3" id="KW-0233">DNA recombination</keyword>
<dbReference type="HOGENOM" id="CLU_027562_10_1_0"/>
<evidence type="ECO:0000256" key="1">
    <source>
        <dbReference type="ARBA" id="ARBA00008857"/>
    </source>
</evidence>
<dbReference type="AlphaFoldDB" id="Q024R6"/>
<evidence type="ECO:0000259" key="4">
    <source>
        <dbReference type="PROSITE" id="PS51898"/>
    </source>
</evidence>
<dbReference type="eggNOG" id="COG0582">
    <property type="taxonomic scope" value="Bacteria"/>
</dbReference>
<dbReference type="PROSITE" id="PS51898">
    <property type="entry name" value="TYR_RECOMBINASE"/>
    <property type="match status" value="1"/>
</dbReference>
<dbReference type="Gene3D" id="1.10.443.10">
    <property type="entry name" value="Intergrase catalytic core"/>
    <property type="match status" value="1"/>
</dbReference>
<dbReference type="SUPFAM" id="SSF56349">
    <property type="entry name" value="DNA breaking-rejoining enzymes"/>
    <property type="match status" value="1"/>
</dbReference>
<dbReference type="GO" id="GO:0003677">
    <property type="term" value="F:DNA binding"/>
    <property type="evidence" value="ECO:0007669"/>
    <property type="project" value="UniProtKB-KW"/>
</dbReference>
<keyword evidence="2" id="KW-0238">DNA-binding</keyword>
<dbReference type="GO" id="GO:0015074">
    <property type="term" value="P:DNA integration"/>
    <property type="evidence" value="ECO:0007669"/>
    <property type="project" value="InterPro"/>
</dbReference>
<organism evidence="5">
    <name type="scientific">Solibacter usitatus (strain Ellin6076)</name>
    <dbReference type="NCBI Taxonomy" id="234267"/>
    <lineage>
        <taxon>Bacteria</taxon>
        <taxon>Pseudomonadati</taxon>
        <taxon>Acidobacteriota</taxon>
        <taxon>Terriglobia</taxon>
        <taxon>Bryobacterales</taxon>
        <taxon>Solibacteraceae</taxon>
        <taxon>Candidatus Solibacter</taxon>
    </lineage>
</organism>
<dbReference type="InterPro" id="IPR002104">
    <property type="entry name" value="Integrase_catalytic"/>
</dbReference>
<dbReference type="Pfam" id="PF00589">
    <property type="entry name" value="Phage_integrase"/>
    <property type="match status" value="1"/>
</dbReference>
<dbReference type="KEGG" id="sus:Acid_2521"/>
<dbReference type="PANTHER" id="PTHR30349:SF41">
    <property type="entry name" value="INTEGRASE_RECOMBINASE PROTEIN MJ0367-RELATED"/>
    <property type="match status" value="1"/>
</dbReference>
<dbReference type="InParanoid" id="Q024R6"/>
<sequence>MPNWPDQEDETLINQFVEQLNLVCYGAPFLSRLRQFQRFVARRFPKRAFSEAVLRAWLKEELKTSPLPLVVHHGQLVNRFLDWLATGGAIEANPIAELRRKYDCRSSAAVLRALAGDQSGKALEALRPPPRYGSHLGPIMREHVNRMRTRGLRYRHENRFLQFDRFLQQRPGADKEPLTTLIREYAGRASSAAGKVQRIDLGRVIAKELNRGGLSVATPKRDRVLVQEMLRSRRRPHIYTGEEVRRLLDAARSDPSPRAPLRPLTLYTMLVLAYCAGLRLAEIVGLRLGDLDLNTDCIEVGDTKFFKSRRLPLSATAMAALRDYLNARAKAGAPTESDAPLFWHAKGGYGYVAAGAHLHRLIRVVGLKRAGGHTGARVHDLRHAFVVHRMTKWYEQGINPQTRLPYLAAYLGHRNIHSTLVYLTITQELLQHANERFRTSEAEVLQVIQRSH</sequence>
<proteinExistence type="inferred from homology"/>
<dbReference type="EMBL" id="CP000473">
    <property type="protein sequence ID" value="ABJ83510.1"/>
    <property type="molecule type" value="Genomic_DNA"/>
</dbReference>
<protein>
    <submittedName>
        <fullName evidence="5">Phage integrase family protein</fullName>
    </submittedName>
</protein>
<evidence type="ECO:0000313" key="5">
    <source>
        <dbReference type="EMBL" id="ABJ83510.1"/>
    </source>
</evidence>